<reference evidence="14" key="1">
    <citation type="journal article" date="2020" name="Stud. Mycol.">
        <title>101 Dothideomycetes genomes: a test case for predicting lifestyles and emergence of pathogens.</title>
        <authorList>
            <person name="Haridas S."/>
            <person name="Albert R."/>
            <person name="Binder M."/>
            <person name="Bloem J."/>
            <person name="Labutti K."/>
            <person name="Salamov A."/>
            <person name="Andreopoulos B."/>
            <person name="Baker S."/>
            <person name="Barry K."/>
            <person name="Bills G."/>
            <person name="Bluhm B."/>
            <person name="Cannon C."/>
            <person name="Castanera R."/>
            <person name="Culley D."/>
            <person name="Daum C."/>
            <person name="Ezra D."/>
            <person name="Gonzalez J."/>
            <person name="Henrissat B."/>
            <person name="Kuo A."/>
            <person name="Liang C."/>
            <person name="Lipzen A."/>
            <person name="Lutzoni F."/>
            <person name="Magnuson J."/>
            <person name="Mondo S."/>
            <person name="Nolan M."/>
            <person name="Ohm R."/>
            <person name="Pangilinan J."/>
            <person name="Park H.-J."/>
            <person name="Ramirez L."/>
            <person name="Alfaro M."/>
            <person name="Sun H."/>
            <person name="Tritt A."/>
            <person name="Yoshinaga Y."/>
            <person name="Zwiers L.-H."/>
            <person name="Turgeon B."/>
            <person name="Goodwin S."/>
            <person name="Spatafora J."/>
            <person name="Crous P."/>
            <person name="Grigoriev I."/>
        </authorList>
    </citation>
    <scope>NUCLEOTIDE SEQUENCE</scope>
    <source>
        <strain evidence="14">Tuck. ex Michener</strain>
    </source>
</reference>
<dbReference type="FunFam" id="1.25.10.10:FF:000355">
    <property type="entry name" value="Exportin-T"/>
    <property type="match status" value="1"/>
</dbReference>
<keyword evidence="9 11" id="KW-0539">Nucleus</keyword>
<accession>A0A6A6H878</accession>
<evidence type="ECO:0000259" key="12">
    <source>
        <dbReference type="Pfam" id="PF08389"/>
    </source>
</evidence>
<dbReference type="InterPro" id="IPR040017">
    <property type="entry name" value="XPOT"/>
</dbReference>
<keyword evidence="7" id="KW-0819">tRNA processing</keyword>
<evidence type="ECO:0000313" key="14">
    <source>
        <dbReference type="EMBL" id="KAF2234306.1"/>
    </source>
</evidence>
<dbReference type="Pfam" id="PF08389">
    <property type="entry name" value="Xpo1"/>
    <property type="match status" value="1"/>
</dbReference>
<proteinExistence type="inferred from homology"/>
<feature type="domain" description="Exportin-T C-terminal" evidence="13">
    <location>
        <begin position="346"/>
        <end position="1034"/>
    </location>
</feature>
<evidence type="ECO:0000256" key="7">
    <source>
        <dbReference type="ARBA" id="ARBA00022694"/>
    </source>
</evidence>
<dbReference type="PANTHER" id="PTHR15952:SF11">
    <property type="entry name" value="EXPORTIN-T"/>
    <property type="match status" value="1"/>
</dbReference>
<dbReference type="GO" id="GO:0031267">
    <property type="term" value="F:small GTPase binding"/>
    <property type="evidence" value="ECO:0007669"/>
    <property type="project" value="InterPro"/>
</dbReference>
<comment type="subcellular location">
    <subcellularLocation>
        <location evidence="1 11">Cytoplasm</location>
    </subcellularLocation>
    <subcellularLocation>
        <location evidence="11">Nucleus</location>
    </subcellularLocation>
    <text evidence="11">Shuttles between the nucleus and the cytoplasm.</text>
</comment>
<sequence length="1039" mass="117125">MDAQVENAIEIAYDPYSAGNLKSQAFQFISQLREDHTSWQVCLSLFTRSPRASEIVRHVSLEVINNAVQANRLDRQELVYIKDTLVQYWRENYSGAAPNDTLDTSYLQNKLVQTATCLFICLYTTEWSSFFDDFRLTAANDITSMGTNVAGTMLFLRALNTVHDEIADSLVSRSPEELKRNNELKDLIRSRDIGNIASSWQAILSNWRQIDSEVVEICLRNISRWVSWIDISLIVNERIINPLLEIAGQPENASAKGSEAAVQNFNAVDTFSEIVAKKMRPQDKLQMINVLSIDMIVQKLIASPALSELRSTSQYDIDLAESVAKLVNNTVFDIVKILDADDVDTETRAKADEMLQAFIPHLLRFFSDQFDELCSMVIPSLTDLLTFYRKIVKNRGSLPQHHAAMMPPIISAIIAKMKYDETSTWGEEDQETDEAEFQDLRKKLHVLQQTAATIDETLCIDIFGNIVRDAFARYRNRDSQITWRDLDLALHEMYLFGELAVKNGGLYQKHKPSSLASERLIEMMVNMIESELASYPHPAIQLQYMEICVRYCSFFEHHTHLIPHTLESFVRFVHSDHIKVRTRSWYLFHRYIRHLRAQLGNVSETIINAIKDLLSFYAELPQESADDDMSSEENDQSADAVFTSRLYLFEAVGCIASAPSVPVQRKVLYAQLVMSPLFTDIEQHIEPAKAGDQRAVLQVHHDIMALGTLARGYSDWNPNVASSGPPPAPEVSQEFLKAAEAILLALETLKSSMDARSAARFAFSRLIGVLGARVLEQLPRWIDGILAQSSTKDEIATFLRLLDQVVFGFKTEIYAILDSLLTPLLQRVFAGLAEPTTGTDDEIQLVELKREYLNFLLIVLHNDLAAVFISSTNQPIFDTIITTLEHFSRDSNDYSTARLALSVVDRMCLTWGGPDVSSSYSKPNTTQPKATVSSPNLPGFDNFMLSRFSPLTWALLSSPSFNAKDPQARQVLGEIANLQQNILVKTGDQYLTWLKDVELKNLGVGPDVVEEYLRALAGMDMKAFRGFLTAFVGRARGGN</sequence>
<dbReference type="GO" id="GO:0005737">
    <property type="term" value="C:cytoplasm"/>
    <property type="evidence" value="ECO:0007669"/>
    <property type="project" value="UniProtKB-SubCell"/>
</dbReference>
<evidence type="ECO:0000256" key="6">
    <source>
        <dbReference type="ARBA" id="ARBA00022555"/>
    </source>
</evidence>
<feature type="domain" description="Exportin-1/Importin-beta-like" evidence="12">
    <location>
        <begin position="105"/>
        <end position="252"/>
    </location>
</feature>
<dbReference type="GO" id="GO:0005643">
    <property type="term" value="C:nuclear pore"/>
    <property type="evidence" value="ECO:0007669"/>
    <property type="project" value="TreeGrafter"/>
</dbReference>
<dbReference type="Proteomes" id="UP000800092">
    <property type="component" value="Unassembled WGS sequence"/>
</dbReference>
<dbReference type="OrthoDB" id="26399at2759"/>
<evidence type="ECO:0000256" key="1">
    <source>
        <dbReference type="ARBA" id="ARBA00004496"/>
    </source>
</evidence>
<evidence type="ECO:0000256" key="11">
    <source>
        <dbReference type="RuleBase" id="RU366037"/>
    </source>
</evidence>
<keyword evidence="8 11" id="KW-0694">RNA-binding</keyword>
<evidence type="ECO:0000256" key="5">
    <source>
        <dbReference type="ARBA" id="ARBA00022490"/>
    </source>
</evidence>
<dbReference type="Gene3D" id="1.25.10.10">
    <property type="entry name" value="Leucine-rich Repeat Variant"/>
    <property type="match status" value="1"/>
</dbReference>
<comment type="similarity">
    <text evidence="2 11">Belongs to the exportin family.</text>
</comment>
<dbReference type="GO" id="GO:0000049">
    <property type="term" value="F:tRNA binding"/>
    <property type="evidence" value="ECO:0007669"/>
    <property type="project" value="UniProtKB-UniRule"/>
</dbReference>
<dbReference type="EMBL" id="ML991799">
    <property type="protein sequence ID" value="KAF2234306.1"/>
    <property type="molecule type" value="Genomic_DNA"/>
</dbReference>
<keyword evidence="5 11" id="KW-0963">Cytoplasm</keyword>
<dbReference type="InterPro" id="IPR045546">
    <property type="entry name" value="Exportin-T_C"/>
</dbReference>
<gene>
    <name evidence="14" type="ORF">EV356DRAFT_466826</name>
</gene>
<dbReference type="PANTHER" id="PTHR15952">
    <property type="entry name" value="EXPORTIN-T/LOS1"/>
    <property type="match status" value="1"/>
</dbReference>
<protein>
    <recommendedName>
        <fullName evidence="3 11">Exportin-T</fullName>
    </recommendedName>
    <alternativeName>
        <fullName evidence="11">Exportin(tRNA)</fullName>
    </alternativeName>
    <alternativeName>
        <fullName evidence="11">tRNA exportin</fullName>
    </alternativeName>
</protein>
<evidence type="ECO:0000256" key="8">
    <source>
        <dbReference type="ARBA" id="ARBA00022884"/>
    </source>
</evidence>
<dbReference type="InterPro" id="IPR013598">
    <property type="entry name" value="Exportin-1/Importin-b-like"/>
</dbReference>
<keyword evidence="15" id="KW-1185">Reference proteome</keyword>
<dbReference type="Pfam" id="PF19282">
    <property type="entry name" value="Exportin-T"/>
    <property type="match status" value="1"/>
</dbReference>
<dbReference type="GO" id="GO:0016363">
    <property type="term" value="C:nuclear matrix"/>
    <property type="evidence" value="ECO:0007669"/>
    <property type="project" value="TreeGrafter"/>
</dbReference>
<evidence type="ECO:0000256" key="3">
    <source>
        <dbReference type="ARBA" id="ARBA00018928"/>
    </source>
</evidence>
<name>A0A6A6H878_VIRVR</name>
<evidence type="ECO:0000256" key="9">
    <source>
        <dbReference type="ARBA" id="ARBA00023242"/>
    </source>
</evidence>
<dbReference type="InterPro" id="IPR016024">
    <property type="entry name" value="ARM-type_fold"/>
</dbReference>
<dbReference type="InterPro" id="IPR011989">
    <property type="entry name" value="ARM-like"/>
</dbReference>
<evidence type="ECO:0000313" key="15">
    <source>
        <dbReference type="Proteomes" id="UP000800092"/>
    </source>
</evidence>
<evidence type="ECO:0000259" key="13">
    <source>
        <dbReference type="Pfam" id="PF19282"/>
    </source>
</evidence>
<evidence type="ECO:0000256" key="2">
    <source>
        <dbReference type="ARBA" id="ARBA00009466"/>
    </source>
</evidence>
<comment type="function">
    <text evidence="10">tRNA nucleus export receptor which facilitates tRNA translocation across the nuclear pore complex. Involved in pre-tRNA splicing, probably by affecting the interaction of pre-tRNA with splicing endonuclease.</text>
</comment>
<evidence type="ECO:0000256" key="4">
    <source>
        <dbReference type="ARBA" id="ARBA00022448"/>
    </source>
</evidence>
<dbReference type="GO" id="GO:0008033">
    <property type="term" value="P:tRNA processing"/>
    <property type="evidence" value="ECO:0007669"/>
    <property type="project" value="UniProtKB-KW"/>
</dbReference>
<keyword evidence="4 11" id="KW-0813">Transport</keyword>
<dbReference type="GO" id="GO:0071528">
    <property type="term" value="P:tRNA re-export from nucleus"/>
    <property type="evidence" value="ECO:0007669"/>
    <property type="project" value="UniProtKB-UniRule"/>
</dbReference>
<keyword evidence="6 11" id="KW-0820">tRNA-binding</keyword>
<dbReference type="AlphaFoldDB" id="A0A6A6H878"/>
<evidence type="ECO:0000256" key="10">
    <source>
        <dbReference type="ARBA" id="ARBA00025147"/>
    </source>
</evidence>
<organism evidence="14 15">
    <name type="scientific">Viridothelium virens</name>
    <name type="common">Speckled blister lichen</name>
    <name type="synonym">Trypethelium virens</name>
    <dbReference type="NCBI Taxonomy" id="1048519"/>
    <lineage>
        <taxon>Eukaryota</taxon>
        <taxon>Fungi</taxon>
        <taxon>Dikarya</taxon>
        <taxon>Ascomycota</taxon>
        <taxon>Pezizomycotina</taxon>
        <taxon>Dothideomycetes</taxon>
        <taxon>Dothideomycetes incertae sedis</taxon>
        <taxon>Trypetheliales</taxon>
        <taxon>Trypetheliaceae</taxon>
        <taxon>Viridothelium</taxon>
    </lineage>
</organism>
<dbReference type="SUPFAM" id="SSF48371">
    <property type="entry name" value="ARM repeat"/>
    <property type="match status" value="1"/>
</dbReference>